<dbReference type="Gene3D" id="1.25.40.550">
    <property type="entry name" value="Aar2, C-terminal domain-like"/>
    <property type="match status" value="1"/>
</dbReference>
<dbReference type="InterPro" id="IPR038514">
    <property type="entry name" value="AAR2_C_sf"/>
</dbReference>
<dbReference type="PANTHER" id="PTHR12689">
    <property type="entry name" value="A1 CISTRON SPLICING FACTOR AAR2-RELATED"/>
    <property type="match status" value="1"/>
</dbReference>
<dbReference type="CDD" id="cd13777">
    <property type="entry name" value="Aar2_N"/>
    <property type="match status" value="1"/>
</dbReference>
<dbReference type="Pfam" id="PF05282">
    <property type="entry name" value="AAR2"/>
    <property type="match status" value="1"/>
</dbReference>
<name>A0ABR2XAZ9_9PEZI</name>
<accession>A0ABR2XAZ9</accession>
<evidence type="ECO:0008006" key="7">
    <source>
        <dbReference type="Google" id="ProtNLM"/>
    </source>
</evidence>
<feature type="region of interest" description="Disordered" evidence="2">
    <location>
        <begin position="1"/>
        <end position="53"/>
    </location>
</feature>
<keyword evidence="6" id="KW-1185">Reference proteome</keyword>
<reference evidence="5 6" key="1">
    <citation type="submission" date="2024-02" db="EMBL/GenBank/DDBJ databases">
        <title>First draft genome assembly of two strains of Seiridium cardinale.</title>
        <authorList>
            <person name="Emiliani G."/>
            <person name="Scali E."/>
        </authorList>
    </citation>
    <scope>NUCLEOTIDE SEQUENCE [LARGE SCALE GENOMIC DNA]</scope>
    <source>
        <strain evidence="5 6">BM-138-000479</strain>
    </source>
</reference>
<evidence type="ECO:0000313" key="6">
    <source>
        <dbReference type="Proteomes" id="UP001465668"/>
    </source>
</evidence>
<feature type="domain" description="AAR2 C-terminal" evidence="3">
    <location>
        <begin position="310"/>
        <end position="468"/>
    </location>
</feature>
<sequence>MDPHGRSADSSTSSPFSSSLLRGAHHVPSIEIQSPQHLRSRHEAVESPGLTSLKSVDSVPVTGVYPLGSLHINEPRDDEDADMDLTTPLTVPDRTPEPVDKDAELLTGGDALILDDLPSNFTVGCDTISFSTAQQFLGFRDIPSGGHLVWVSPLESTSSRSGYWLSTPKKDGNSPGKVYVKQWDKFNEILGDPASQAEERFQKERLGQIFAKLAPYQFKAPTSAVSPPGQAANVDPLPSFLSSTTIWQQLTSAIQPQLLDRLVTGQSGQKEAWAVNTSDRIVGETSLPEEARLYPTAAARLNFSFPMDQRLFDPSAEGSERTQQALDPTPWVLSRTEDENVLLGEVQFAFLTGMHLGNYSCLEQWWYYTTLIVFRSYHLAIERPGLALRLIQTFHAQLVYNERYLEGSSILDMVPENAKRLQKALTVYKSRLNEKLLSLGDKCNEEQRAVGEAFAAVESWLWRFGWDLRGDYVRSGKVMLEDGEVVDAELSDFESEDERGDYAAVVVDMDENGRPTDFVSV</sequence>
<dbReference type="InterPro" id="IPR033648">
    <property type="entry name" value="AAR2_C"/>
</dbReference>
<dbReference type="CDD" id="cd13778">
    <property type="entry name" value="Aar2_C"/>
    <property type="match status" value="1"/>
</dbReference>
<comment type="caution">
    <text evidence="5">The sequence shown here is derived from an EMBL/GenBank/DDBJ whole genome shotgun (WGS) entry which is preliminary data.</text>
</comment>
<dbReference type="Gene3D" id="2.60.34.20">
    <property type="match status" value="1"/>
</dbReference>
<dbReference type="Pfam" id="PF20981">
    <property type="entry name" value="AAR2_1st"/>
    <property type="match status" value="1"/>
</dbReference>
<organism evidence="5 6">
    <name type="scientific">Seiridium cardinale</name>
    <dbReference type="NCBI Taxonomy" id="138064"/>
    <lineage>
        <taxon>Eukaryota</taxon>
        <taxon>Fungi</taxon>
        <taxon>Dikarya</taxon>
        <taxon>Ascomycota</taxon>
        <taxon>Pezizomycotina</taxon>
        <taxon>Sordariomycetes</taxon>
        <taxon>Xylariomycetidae</taxon>
        <taxon>Amphisphaeriales</taxon>
        <taxon>Sporocadaceae</taxon>
        <taxon>Seiridium</taxon>
    </lineage>
</organism>
<dbReference type="EMBL" id="JARVKM010000084">
    <property type="protein sequence ID" value="KAK9770857.1"/>
    <property type="molecule type" value="Genomic_DNA"/>
</dbReference>
<evidence type="ECO:0000259" key="3">
    <source>
        <dbReference type="Pfam" id="PF05282"/>
    </source>
</evidence>
<protein>
    <recommendedName>
        <fullName evidence="7">AAR2 protein</fullName>
    </recommendedName>
</protein>
<dbReference type="InterPro" id="IPR038516">
    <property type="entry name" value="AAR2_N_sf"/>
</dbReference>
<feature type="domain" description="AAR2 N-terminal" evidence="4">
    <location>
        <begin position="109"/>
        <end position="263"/>
    </location>
</feature>
<dbReference type="PANTHER" id="PTHR12689:SF4">
    <property type="entry name" value="PROTEIN AAR2 HOMOLOG"/>
    <property type="match status" value="1"/>
</dbReference>
<dbReference type="InterPro" id="IPR033647">
    <property type="entry name" value="Aar2_N"/>
</dbReference>
<proteinExistence type="inferred from homology"/>
<evidence type="ECO:0000313" key="5">
    <source>
        <dbReference type="EMBL" id="KAK9770857.1"/>
    </source>
</evidence>
<evidence type="ECO:0000259" key="4">
    <source>
        <dbReference type="Pfam" id="PF20981"/>
    </source>
</evidence>
<evidence type="ECO:0000256" key="2">
    <source>
        <dbReference type="SAM" id="MobiDB-lite"/>
    </source>
</evidence>
<dbReference type="Proteomes" id="UP001465668">
    <property type="component" value="Unassembled WGS sequence"/>
</dbReference>
<dbReference type="InterPro" id="IPR007946">
    <property type="entry name" value="AAR2"/>
</dbReference>
<feature type="compositionally biased region" description="Low complexity" evidence="2">
    <location>
        <begin position="8"/>
        <end position="19"/>
    </location>
</feature>
<comment type="similarity">
    <text evidence="1">Belongs to the AAR2 family.</text>
</comment>
<gene>
    <name evidence="5" type="ORF">SCAR479_12417</name>
</gene>
<evidence type="ECO:0000256" key="1">
    <source>
        <dbReference type="ARBA" id="ARBA00006281"/>
    </source>
</evidence>